<keyword evidence="1" id="KW-1133">Transmembrane helix</keyword>
<reference evidence="2 3" key="1">
    <citation type="submission" date="2017-05" db="EMBL/GenBank/DDBJ databases">
        <authorList>
            <person name="Varghese N."/>
            <person name="Submissions S."/>
        </authorList>
    </citation>
    <scope>NUCLEOTIDE SEQUENCE [LARGE SCALE GENOMIC DNA]</scope>
    <source>
        <strain evidence="2 3">DSM 29982</strain>
    </source>
</reference>
<keyword evidence="1" id="KW-0812">Transmembrane</keyword>
<dbReference type="AlphaFoldDB" id="A0A521BSF5"/>
<evidence type="ECO:0000256" key="1">
    <source>
        <dbReference type="SAM" id="Phobius"/>
    </source>
</evidence>
<organism evidence="2 3">
    <name type="scientific">Flavobacterium nitrogenifigens</name>
    <dbReference type="NCBI Taxonomy" id="1617283"/>
    <lineage>
        <taxon>Bacteria</taxon>
        <taxon>Pseudomonadati</taxon>
        <taxon>Bacteroidota</taxon>
        <taxon>Flavobacteriia</taxon>
        <taxon>Flavobacteriales</taxon>
        <taxon>Flavobacteriaceae</taxon>
        <taxon>Flavobacterium</taxon>
    </lineage>
</organism>
<evidence type="ECO:0000313" key="3">
    <source>
        <dbReference type="Proteomes" id="UP000319267"/>
    </source>
</evidence>
<protein>
    <submittedName>
        <fullName evidence="2">Uncharacterized protein</fullName>
    </submittedName>
</protein>
<feature type="transmembrane region" description="Helical" evidence="1">
    <location>
        <begin position="7"/>
        <end position="25"/>
    </location>
</feature>
<accession>A0A521BSF5</accession>
<sequence>MKFQIPNVNLGIWNFILVISIRYFLGSKTASTT</sequence>
<keyword evidence="3" id="KW-1185">Reference proteome</keyword>
<proteinExistence type="predicted"/>
<dbReference type="Proteomes" id="UP000319267">
    <property type="component" value="Unassembled WGS sequence"/>
</dbReference>
<evidence type="ECO:0000313" key="2">
    <source>
        <dbReference type="EMBL" id="SMO50063.1"/>
    </source>
</evidence>
<dbReference type="EMBL" id="FXTQ01000001">
    <property type="protein sequence ID" value="SMO50063.1"/>
    <property type="molecule type" value="Genomic_DNA"/>
</dbReference>
<name>A0A521BSF5_9FLAO</name>
<keyword evidence="1" id="KW-0472">Membrane</keyword>
<gene>
    <name evidence="2" type="ORF">SAMN06265220_1011351</name>
</gene>